<dbReference type="VEuPathDB" id="FungiDB:FMAN_09943"/>
<dbReference type="RefSeq" id="XP_041686429.1">
    <property type="nucleotide sequence ID" value="XM_041820561.1"/>
</dbReference>
<proteinExistence type="predicted"/>
<protein>
    <submittedName>
        <fullName evidence="1">Uncharacterized protein</fullName>
    </submittedName>
</protein>
<gene>
    <name evidence="1" type="ORF">FMAN_09943</name>
</gene>
<comment type="caution">
    <text evidence="1">The sequence shown here is derived from an EMBL/GenBank/DDBJ whole genome shotgun (WGS) entry which is preliminary data.</text>
</comment>
<name>A0A1L7TRH9_FUSMA</name>
<dbReference type="GeneID" id="65089200"/>
<accession>A0A1L7TRH9</accession>
<evidence type="ECO:0000313" key="2">
    <source>
        <dbReference type="Proteomes" id="UP000184255"/>
    </source>
</evidence>
<reference evidence="2" key="1">
    <citation type="journal article" date="2016" name="Genome Biol. Evol.">
        <title>Comparative 'omics' of the Fusarium fujikuroi species complex highlights differences in genetic potential and metabolite synthesis.</title>
        <authorList>
            <person name="Niehaus E.-M."/>
            <person name="Muensterkoetter M."/>
            <person name="Proctor R.H."/>
            <person name="Brown D.W."/>
            <person name="Sharon A."/>
            <person name="Idan Y."/>
            <person name="Oren-Young L."/>
            <person name="Sieber C.M."/>
            <person name="Novak O."/>
            <person name="Pencik A."/>
            <person name="Tarkowska D."/>
            <person name="Hromadova K."/>
            <person name="Freeman S."/>
            <person name="Maymon M."/>
            <person name="Elazar M."/>
            <person name="Youssef S.A."/>
            <person name="El-Shabrawy E.S.M."/>
            <person name="Shalaby A.B.A."/>
            <person name="Houterman P."/>
            <person name="Brock N.L."/>
            <person name="Burkhardt I."/>
            <person name="Tsavkelova E.A."/>
            <person name="Dickschat J.S."/>
            <person name="Galuszka P."/>
            <person name="Gueldener U."/>
            <person name="Tudzynski B."/>
        </authorList>
    </citation>
    <scope>NUCLEOTIDE SEQUENCE [LARGE SCALE GENOMIC DNA]</scope>
    <source>
        <strain evidence="2">MRC7560</strain>
    </source>
</reference>
<dbReference type="AlphaFoldDB" id="A0A1L7TRH9"/>
<sequence length="124" mass="13878">MPKITVTLDSADTDPLDTGARRQYINVFFATLPISSSVIQQPHTKAIELQSKHLAGRGLRKVRAVYFEYHVDKQEDRDHRLKNLSRSCTRAIKPLKGLTPSLALLTNQQPLLSAKRCPATDAQV</sequence>
<dbReference type="Proteomes" id="UP000184255">
    <property type="component" value="Unassembled WGS sequence"/>
</dbReference>
<dbReference type="EMBL" id="FCQH01000011">
    <property type="protein sequence ID" value="CVL00529.1"/>
    <property type="molecule type" value="Genomic_DNA"/>
</dbReference>
<evidence type="ECO:0000313" key="1">
    <source>
        <dbReference type="EMBL" id="CVL00529.1"/>
    </source>
</evidence>
<organism evidence="1 2">
    <name type="scientific">Fusarium mangiferae</name>
    <name type="common">Mango malformation disease fungus</name>
    <dbReference type="NCBI Taxonomy" id="192010"/>
    <lineage>
        <taxon>Eukaryota</taxon>
        <taxon>Fungi</taxon>
        <taxon>Dikarya</taxon>
        <taxon>Ascomycota</taxon>
        <taxon>Pezizomycotina</taxon>
        <taxon>Sordariomycetes</taxon>
        <taxon>Hypocreomycetidae</taxon>
        <taxon>Hypocreales</taxon>
        <taxon>Nectriaceae</taxon>
        <taxon>Fusarium</taxon>
        <taxon>Fusarium fujikuroi species complex</taxon>
    </lineage>
</organism>
<keyword evidence="2" id="KW-1185">Reference proteome</keyword>